<feature type="transmembrane region" description="Helical" evidence="1">
    <location>
        <begin position="12"/>
        <end position="32"/>
    </location>
</feature>
<dbReference type="Proteomes" id="UP001431775">
    <property type="component" value="Unassembled WGS sequence"/>
</dbReference>
<dbReference type="EMBL" id="JASBAN010000001">
    <property type="protein sequence ID" value="MDI2112721.1"/>
    <property type="molecule type" value="Genomic_DNA"/>
</dbReference>
<evidence type="ECO:0000256" key="1">
    <source>
        <dbReference type="SAM" id="Phobius"/>
    </source>
</evidence>
<gene>
    <name evidence="2" type="ORF">QJV33_05400</name>
</gene>
<dbReference type="RefSeq" id="WP_281462352.1">
    <property type="nucleotide sequence ID" value="NZ_JASBAN010000001.1"/>
</dbReference>
<comment type="caution">
    <text evidence="2">The sequence shown here is derived from an EMBL/GenBank/DDBJ whole genome shotgun (WGS) entry which is preliminary data.</text>
</comment>
<evidence type="ECO:0008006" key="4">
    <source>
        <dbReference type="Google" id="ProtNLM"/>
    </source>
</evidence>
<sequence length="87" mass="9818">MQNKKLPDYTHLIGWIGTFTACCMYFFYIPQILDNLHGHVAQPWQPAAAMVNCTIWVWYGVKVKDWPVAVANAPGILFGFVAFVTAL</sequence>
<protein>
    <recommendedName>
        <fullName evidence="4">Sugar efflux transporter for intercellular exchange</fullName>
    </recommendedName>
</protein>
<dbReference type="Gene3D" id="1.20.1280.290">
    <property type="match status" value="1"/>
</dbReference>
<evidence type="ECO:0000313" key="3">
    <source>
        <dbReference type="Proteomes" id="UP001431775"/>
    </source>
</evidence>
<reference evidence="2" key="1">
    <citation type="submission" date="2023-05" db="EMBL/GenBank/DDBJ databases">
        <title>Whole genome sequence of Commensalibacter sp.</title>
        <authorList>
            <person name="Charoenyingcharoen P."/>
            <person name="Yukphan P."/>
        </authorList>
    </citation>
    <scope>NUCLEOTIDE SEQUENCE</scope>
    <source>
        <strain evidence="2">TBRC 10068</strain>
    </source>
</reference>
<keyword evidence="3" id="KW-1185">Reference proteome</keyword>
<accession>A0ABT6Q752</accession>
<keyword evidence="1" id="KW-0472">Membrane</keyword>
<evidence type="ECO:0000313" key="2">
    <source>
        <dbReference type="EMBL" id="MDI2112721.1"/>
    </source>
</evidence>
<keyword evidence="1" id="KW-0812">Transmembrane</keyword>
<feature type="transmembrane region" description="Helical" evidence="1">
    <location>
        <begin position="68"/>
        <end position="86"/>
    </location>
</feature>
<organism evidence="2 3">
    <name type="scientific">Commensalibacter nepenthis</name>
    <dbReference type="NCBI Taxonomy" id="3043872"/>
    <lineage>
        <taxon>Bacteria</taxon>
        <taxon>Pseudomonadati</taxon>
        <taxon>Pseudomonadota</taxon>
        <taxon>Alphaproteobacteria</taxon>
        <taxon>Acetobacterales</taxon>
        <taxon>Acetobacteraceae</taxon>
    </lineage>
</organism>
<feature type="transmembrane region" description="Helical" evidence="1">
    <location>
        <begin position="44"/>
        <end position="61"/>
    </location>
</feature>
<proteinExistence type="predicted"/>
<name>A0ABT6Q752_9PROT</name>
<dbReference type="PROSITE" id="PS51257">
    <property type="entry name" value="PROKAR_LIPOPROTEIN"/>
    <property type="match status" value="1"/>
</dbReference>
<keyword evidence="1" id="KW-1133">Transmembrane helix</keyword>